<dbReference type="Proteomes" id="UP001597493">
    <property type="component" value="Unassembled WGS sequence"/>
</dbReference>
<protein>
    <submittedName>
        <fullName evidence="1">Uncharacterized protein</fullName>
    </submittedName>
</protein>
<dbReference type="EMBL" id="JBHUMY010000006">
    <property type="protein sequence ID" value="MFD2660045.1"/>
    <property type="molecule type" value="Genomic_DNA"/>
</dbReference>
<gene>
    <name evidence="1" type="ORF">ACFSW5_07150</name>
</gene>
<dbReference type="RefSeq" id="WP_379270713.1">
    <property type="nucleotide sequence ID" value="NZ_JBHUGT010000010.1"/>
</dbReference>
<comment type="caution">
    <text evidence="1">The sequence shown here is derived from an EMBL/GenBank/DDBJ whole genome shotgun (WGS) entry which is preliminary data.</text>
</comment>
<sequence length="93" mass="10461">MSDQYKLNGGQQHVFSTRPVGLSTYLTIESYIDDNNHSNPTESLWHIELCCQHDHNVSLDPGATTKIDVSEAKGALITVRNEGSWPILVWTDY</sequence>
<name>A0ABW5QV32_9BACL</name>
<keyword evidence="2" id="KW-1185">Reference proteome</keyword>
<evidence type="ECO:0000313" key="2">
    <source>
        <dbReference type="Proteomes" id="UP001597493"/>
    </source>
</evidence>
<reference evidence="2" key="1">
    <citation type="journal article" date="2019" name="Int. J. Syst. Evol. Microbiol.">
        <title>The Global Catalogue of Microorganisms (GCM) 10K type strain sequencing project: providing services to taxonomists for standard genome sequencing and annotation.</title>
        <authorList>
            <consortium name="The Broad Institute Genomics Platform"/>
            <consortium name="The Broad Institute Genome Sequencing Center for Infectious Disease"/>
            <person name="Wu L."/>
            <person name="Ma J."/>
        </authorList>
    </citation>
    <scope>NUCLEOTIDE SEQUENCE [LARGE SCALE GENOMIC DNA]</scope>
    <source>
        <strain evidence="2">TISTR 1827</strain>
    </source>
</reference>
<organism evidence="1 2">
    <name type="scientific">Paenibacillus thailandensis</name>
    <dbReference type="NCBI Taxonomy" id="393250"/>
    <lineage>
        <taxon>Bacteria</taxon>
        <taxon>Bacillati</taxon>
        <taxon>Bacillota</taxon>
        <taxon>Bacilli</taxon>
        <taxon>Bacillales</taxon>
        <taxon>Paenibacillaceae</taxon>
        <taxon>Paenibacillus</taxon>
    </lineage>
</organism>
<evidence type="ECO:0000313" key="1">
    <source>
        <dbReference type="EMBL" id="MFD2660045.1"/>
    </source>
</evidence>
<accession>A0ABW5QV32</accession>
<proteinExistence type="predicted"/>